<reference evidence="1" key="2">
    <citation type="submission" date="2021-04" db="EMBL/GenBank/DDBJ databases">
        <authorList>
            <person name="Podell S."/>
        </authorList>
    </citation>
    <scope>NUCLEOTIDE SEQUENCE</scope>
    <source>
        <strain evidence="1">Hildebrandi</strain>
    </source>
</reference>
<dbReference type="EMBL" id="JAGRRH010000013">
    <property type="protein sequence ID" value="KAG7361791.1"/>
    <property type="molecule type" value="Genomic_DNA"/>
</dbReference>
<sequence length="117" mass="12852">MLPCYGVDEAVTGPRFPQGFITIEDSLARDRSASRVDSKTKILLPSTNGGTDTLEIGTIGTCCQFLMRTMIPGQTEMFTIVSMIPLSASLKHDRRTSICDFLIEEAGLTLESRSRFS</sequence>
<evidence type="ECO:0000313" key="2">
    <source>
        <dbReference type="Proteomes" id="UP000693970"/>
    </source>
</evidence>
<keyword evidence="2" id="KW-1185">Reference proteome</keyword>
<dbReference type="Proteomes" id="UP000693970">
    <property type="component" value="Unassembled WGS sequence"/>
</dbReference>
<organism evidence="1 2">
    <name type="scientific">Nitzschia inconspicua</name>
    <dbReference type="NCBI Taxonomy" id="303405"/>
    <lineage>
        <taxon>Eukaryota</taxon>
        <taxon>Sar</taxon>
        <taxon>Stramenopiles</taxon>
        <taxon>Ochrophyta</taxon>
        <taxon>Bacillariophyta</taxon>
        <taxon>Bacillariophyceae</taxon>
        <taxon>Bacillariophycidae</taxon>
        <taxon>Bacillariales</taxon>
        <taxon>Bacillariaceae</taxon>
        <taxon>Nitzschia</taxon>
    </lineage>
</organism>
<reference evidence="1" key="1">
    <citation type="journal article" date="2021" name="Sci. Rep.">
        <title>Diploid genomic architecture of Nitzschia inconspicua, an elite biomass production diatom.</title>
        <authorList>
            <person name="Oliver A."/>
            <person name="Podell S."/>
            <person name="Pinowska A."/>
            <person name="Traller J.C."/>
            <person name="Smith S.R."/>
            <person name="McClure R."/>
            <person name="Beliaev A."/>
            <person name="Bohutskyi P."/>
            <person name="Hill E.A."/>
            <person name="Rabines A."/>
            <person name="Zheng H."/>
            <person name="Allen L.Z."/>
            <person name="Kuo A."/>
            <person name="Grigoriev I.V."/>
            <person name="Allen A.E."/>
            <person name="Hazlebeck D."/>
            <person name="Allen E.E."/>
        </authorList>
    </citation>
    <scope>NUCLEOTIDE SEQUENCE</scope>
    <source>
        <strain evidence="1">Hildebrandi</strain>
    </source>
</reference>
<protein>
    <submittedName>
        <fullName evidence="1">Uncharacterized protein</fullName>
    </submittedName>
</protein>
<accession>A0A9K3LIZ7</accession>
<proteinExistence type="predicted"/>
<evidence type="ECO:0000313" key="1">
    <source>
        <dbReference type="EMBL" id="KAG7361791.1"/>
    </source>
</evidence>
<gene>
    <name evidence="1" type="ORF">IV203_036892</name>
</gene>
<comment type="caution">
    <text evidence="1">The sequence shown here is derived from an EMBL/GenBank/DDBJ whole genome shotgun (WGS) entry which is preliminary data.</text>
</comment>
<dbReference type="AlphaFoldDB" id="A0A9K3LIZ7"/>
<name>A0A9K3LIZ7_9STRA</name>